<comment type="caution">
    <text evidence="2">The sequence shown here is derived from an EMBL/GenBank/DDBJ whole genome shotgun (WGS) entry which is preliminary data.</text>
</comment>
<dbReference type="EMBL" id="JAVREQ010000022">
    <property type="protein sequence ID" value="MDT0381392.1"/>
    <property type="molecule type" value="Genomic_DNA"/>
</dbReference>
<accession>A0ABU2NZK0</accession>
<keyword evidence="3" id="KW-1185">Reference proteome</keyword>
<evidence type="ECO:0000313" key="3">
    <source>
        <dbReference type="Proteomes" id="UP001183414"/>
    </source>
</evidence>
<organism evidence="2 3">
    <name type="scientific">Streptomyces hazeniae</name>
    <dbReference type="NCBI Taxonomy" id="3075538"/>
    <lineage>
        <taxon>Bacteria</taxon>
        <taxon>Bacillati</taxon>
        <taxon>Actinomycetota</taxon>
        <taxon>Actinomycetes</taxon>
        <taxon>Kitasatosporales</taxon>
        <taxon>Streptomycetaceae</taxon>
        <taxon>Streptomyces</taxon>
    </lineage>
</organism>
<protein>
    <submittedName>
        <fullName evidence="2">Uncharacterized protein</fullName>
    </submittedName>
</protein>
<dbReference type="RefSeq" id="WP_311675083.1">
    <property type="nucleotide sequence ID" value="NZ_JAVREQ010000022.1"/>
</dbReference>
<feature type="region of interest" description="Disordered" evidence="1">
    <location>
        <begin position="70"/>
        <end position="96"/>
    </location>
</feature>
<name>A0ABU2NZK0_9ACTN</name>
<proteinExistence type="predicted"/>
<dbReference type="Proteomes" id="UP001183414">
    <property type="component" value="Unassembled WGS sequence"/>
</dbReference>
<gene>
    <name evidence="2" type="ORF">RM572_21780</name>
</gene>
<evidence type="ECO:0000256" key="1">
    <source>
        <dbReference type="SAM" id="MobiDB-lite"/>
    </source>
</evidence>
<sequence length="151" mass="15421">MMIDNPSYGFIAPNGAGLTITPQPDGRPLVEVVAQDRHDTAVLLYLAAITAVRFAEDLDRAVEAAANGDTTVGVSDPRIDTAGDSIQVVPGPDDGIEPRVTISVEEHRGDPHGPASVAVEVPLNEAADMAAALRTAASGSAAARTQNGGGQ</sequence>
<evidence type="ECO:0000313" key="2">
    <source>
        <dbReference type="EMBL" id="MDT0381392.1"/>
    </source>
</evidence>
<reference evidence="3" key="1">
    <citation type="submission" date="2023-07" db="EMBL/GenBank/DDBJ databases">
        <title>30 novel species of actinomycetes from the DSMZ collection.</title>
        <authorList>
            <person name="Nouioui I."/>
        </authorList>
    </citation>
    <scope>NUCLEOTIDE SEQUENCE [LARGE SCALE GENOMIC DNA]</scope>
    <source>
        <strain evidence="3">DSM 42041</strain>
    </source>
</reference>